<organism evidence="2 3">
    <name type="scientific">Triticum turgidum subsp. durum</name>
    <name type="common">Durum wheat</name>
    <name type="synonym">Triticum durum</name>
    <dbReference type="NCBI Taxonomy" id="4567"/>
    <lineage>
        <taxon>Eukaryota</taxon>
        <taxon>Viridiplantae</taxon>
        <taxon>Streptophyta</taxon>
        <taxon>Embryophyta</taxon>
        <taxon>Tracheophyta</taxon>
        <taxon>Spermatophyta</taxon>
        <taxon>Magnoliopsida</taxon>
        <taxon>Liliopsida</taxon>
        <taxon>Poales</taxon>
        <taxon>Poaceae</taxon>
        <taxon>BOP clade</taxon>
        <taxon>Pooideae</taxon>
        <taxon>Triticodae</taxon>
        <taxon>Triticeae</taxon>
        <taxon>Triticinae</taxon>
        <taxon>Triticum</taxon>
    </lineage>
</organism>
<evidence type="ECO:0000256" key="1">
    <source>
        <dbReference type="SAM" id="Phobius"/>
    </source>
</evidence>
<feature type="transmembrane region" description="Helical" evidence="1">
    <location>
        <begin position="75"/>
        <end position="97"/>
    </location>
</feature>
<name>A0A9R1BR75_TRITD</name>
<keyword evidence="1" id="KW-0812">Transmembrane</keyword>
<protein>
    <submittedName>
        <fullName evidence="2">Uncharacterized protein</fullName>
    </submittedName>
</protein>
<dbReference type="Gramene" id="TRITD7Av1G207920.1">
    <property type="protein sequence ID" value="TRITD7Av1G207920.1"/>
    <property type="gene ID" value="TRITD7Av1G207920"/>
</dbReference>
<proteinExistence type="predicted"/>
<dbReference type="AlphaFoldDB" id="A0A9R1BR75"/>
<feature type="transmembrane region" description="Helical" evidence="1">
    <location>
        <begin position="103"/>
        <end position="121"/>
    </location>
</feature>
<keyword evidence="1" id="KW-1133">Transmembrane helix</keyword>
<keyword evidence="1" id="KW-0472">Membrane</keyword>
<reference evidence="2 3" key="1">
    <citation type="submission" date="2017-09" db="EMBL/GenBank/DDBJ databases">
        <authorList>
            <consortium name="International Durum Wheat Genome Sequencing Consortium (IDWGSC)"/>
            <person name="Milanesi L."/>
        </authorList>
    </citation>
    <scope>NUCLEOTIDE SEQUENCE [LARGE SCALE GENOMIC DNA]</scope>
    <source>
        <strain evidence="3">cv. Svevo</strain>
    </source>
</reference>
<gene>
    <name evidence="2" type="ORF">TRITD_7Av1G207920</name>
</gene>
<evidence type="ECO:0000313" key="3">
    <source>
        <dbReference type="Proteomes" id="UP000324705"/>
    </source>
</evidence>
<dbReference type="Proteomes" id="UP000324705">
    <property type="component" value="Chromosome 7A"/>
</dbReference>
<keyword evidence="3" id="KW-1185">Reference proteome</keyword>
<dbReference type="EMBL" id="LT934123">
    <property type="protein sequence ID" value="VAI78205.1"/>
    <property type="molecule type" value="Genomic_DNA"/>
</dbReference>
<accession>A0A9R1BR75</accession>
<sequence>MRKTSLHSRAATRAARRTKDGWHRACAVYMVCRRGGMVQGCLFCDVYMYITSLRLTEGLNAYWVSCYTFNLGERFLFYFPLLIMLTMRMLIFILIMLTMRTTVISVLLLEGVGIIQIIVFLDCLRPVPQSNVAANKVICILFCYQC</sequence>
<evidence type="ECO:0000313" key="2">
    <source>
        <dbReference type="EMBL" id="VAI78205.1"/>
    </source>
</evidence>